<dbReference type="EMBL" id="CAXITT010000764">
    <property type="protein sequence ID" value="CAL1546049.1"/>
    <property type="molecule type" value="Genomic_DNA"/>
</dbReference>
<sequence length="165" mass="18734">MKLTLTEQFYVNYSRDDTNTLATDLWNKIQREFHCCGVSGGLKSSWSWWLYQKSKWFEQQKGPDEFKNYVPESCCDVTLANLTECQRLQDSGGPVFIPAQRQPSMVTDPNPALYHKGCYDAVRESITENSAVIAAVILVTILITVICIALAACVCMEIRYDNYVV</sequence>
<organism evidence="6 7">
    <name type="scientific">Lymnaea stagnalis</name>
    <name type="common">Great pond snail</name>
    <name type="synonym">Helix stagnalis</name>
    <dbReference type="NCBI Taxonomy" id="6523"/>
    <lineage>
        <taxon>Eukaryota</taxon>
        <taxon>Metazoa</taxon>
        <taxon>Spiralia</taxon>
        <taxon>Lophotrochozoa</taxon>
        <taxon>Mollusca</taxon>
        <taxon>Gastropoda</taxon>
        <taxon>Heterobranchia</taxon>
        <taxon>Euthyneura</taxon>
        <taxon>Panpulmonata</taxon>
        <taxon>Hygrophila</taxon>
        <taxon>Lymnaeoidea</taxon>
        <taxon>Lymnaeidae</taxon>
        <taxon>Lymnaea</taxon>
    </lineage>
</organism>
<dbReference type="Gene3D" id="1.10.1450.10">
    <property type="entry name" value="Tetraspanin"/>
    <property type="match status" value="1"/>
</dbReference>
<name>A0AAV2IMC4_LYMST</name>
<keyword evidence="7" id="KW-1185">Reference proteome</keyword>
<evidence type="ECO:0000256" key="1">
    <source>
        <dbReference type="ARBA" id="ARBA00004141"/>
    </source>
</evidence>
<protein>
    <recommendedName>
        <fullName evidence="8">Tetraspanin</fullName>
    </recommendedName>
</protein>
<reference evidence="6 7" key="1">
    <citation type="submission" date="2024-04" db="EMBL/GenBank/DDBJ databases">
        <authorList>
            <consortium name="Genoscope - CEA"/>
            <person name="William W."/>
        </authorList>
    </citation>
    <scope>NUCLEOTIDE SEQUENCE [LARGE SCALE GENOMIC DNA]</scope>
</reference>
<dbReference type="AlphaFoldDB" id="A0AAV2IMC4"/>
<dbReference type="Proteomes" id="UP001497497">
    <property type="component" value="Unassembled WGS sequence"/>
</dbReference>
<accession>A0AAV2IMC4</accession>
<dbReference type="SUPFAM" id="SSF48652">
    <property type="entry name" value="Tetraspanin"/>
    <property type="match status" value="1"/>
</dbReference>
<dbReference type="InterPro" id="IPR018499">
    <property type="entry name" value="Tetraspanin/Peripherin"/>
</dbReference>
<dbReference type="InterPro" id="IPR008952">
    <property type="entry name" value="Tetraspanin_EC2_sf"/>
</dbReference>
<evidence type="ECO:0000256" key="4">
    <source>
        <dbReference type="ARBA" id="ARBA00023136"/>
    </source>
</evidence>
<gene>
    <name evidence="6" type="ORF">GSLYS_00019426001</name>
</gene>
<comment type="subcellular location">
    <subcellularLocation>
        <location evidence="1">Membrane</location>
        <topology evidence="1">Multi-pass membrane protein</topology>
    </subcellularLocation>
</comment>
<evidence type="ECO:0000256" key="3">
    <source>
        <dbReference type="ARBA" id="ARBA00022989"/>
    </source>
</evidence>
<evidence type="ECO:0000256" key="2">
    <source>
        <dbReference type="ARBA" id="ARBA00022692"/>
    </source>
</evidence>
<evidence type="ECO:0000313" key="6">
    <source>
        <dbReference type="EMBL" id="CAL1546049.1"/>
    </source>
</evidence>
<dbReference type="GO" id="GO:0016020">
    <property type="term" value="C:membrane"/>
    <property type="evidence" value="ECO:0007669"/>
    <property type="project" value="UniProtKB-SubCell"/>
</dbReference>
<keyword evidence="2 5" id="KW-0812">Transmembrane</keyword>
<dbReference type="Pfam" id="PF00335">
    <property type="entry name" value="Tetraspanin"/>
    <property type="match status" value="1"/>
</dbReference>
<evidence type="ECO:0000256" key="5">
    <source>
        <dbReference type="SAM" id="Phobius"/>
    </source>
</evidence>
<feature type="transmembrane region" description="Helical" evidence="5">
    <location>
        <begin position="131"/>
        <end position="155"/>
    </location>
</feature>
<keyword evidence="4 5" id="KW-0472">Membrane</keyword>
<evidence type="ECO:0008006" key="8">
    <source>
        <dbReference type="Google" id="ProtNLM"/>
    </source>
</evidence>
<keyword evidence="3 5" id="KW-1133">Transmembrane helix</keyword>
<proteinExistence type="predicted"/>
<comment type="caution">
    <text evidence="6">The sequence shown here is derived from an EMBL/GenBank/DDBJ whole genome shotgun (WGS) entry which is preliminary data.</text>
</comment>
<evidence type="ECO:0000313" key="7">
    <source>
        <dbReference type="Proteomes" id="UP001497497"/>
    </source>
</evidence>